<proteinExistence type="predicted"/>
<comment type="caution">
    <text evidence="1">The sequence shown here is derived from an EMBL/GenBank/DDBJ whole genome shotgun (WGS) entry which is preliminary data.</text>
</comment>
<accession>A0ACB0LB15</accession>
<sequence length="277" mass="31253">MASRYELELTLRSAKQLKNVNWRHGTNKPYAVVYIDPIIKFTTNIDQNGNTESQWKNQTLIIPLPTKPIKDLILYIQIVHAGFEENTKKLIGSARLKVVEVFENGIGKCVSRMLTLERPSGRPQGMVDVKVGIREISYRAQGVDFGNEEFKSREYSSSSRVYGSVRPQQRYNMGGKRKSEFGEMGIGFVVGAVVGVLGGLALEKGVEYVEDRIVDDVVERVEEDLGALVLMEYIRGSFSGCVIYYDDVNTSDDLYPFDPCCWTSWVLSKWTSLVNNP</sequence>
<dbReference type="Proteomes" id="UP001177021">
    <property type="component" value="Unassembled WGS sequence"/>
</dbReference>
<reference evidence="1" key="1">
    <citation type="submission" date="2023-10" db="EMBL/GenBank/DDBJ databases">
        <authorList>
            <person name="Rodriguez Cubillos JULIANA M."/>
            <person name="De Vega J."/>
        </authorList>
    </citation>
    <scope>NUCLEOTIDE SEQUENCE</scope>
</reference>
<protein>
    <submittedName>
        <fullName evidence="1">Uncharacterized protein</fullName>
    </submittedName>
</protein>
<keyword evidence="2" id="KW-1185">Reference proteome</keyword>
<name>A0ACB0LB15_TRIPR</name>
<evidence type="ECO:0000313" key="2">
    <source>
        <dbReference type="Proteomes" id="UP001177021"/>
    </source>
</evidence>
<gene>
    <name evidence="1" type="ORF">MILVUS5_LOCUS31265</name>
</gene>
<dbReference type="EMBL" id="CASHSV030000513">
    <property type="protein sequence ID" value="CAJ2666476.1"/>
    <property type="molecule type" value="Genomic_DNA"/>
</dbReference>
<organism evidence="1 2">
    <name type="scientific">Trifolium pratense</name>
    <name type="common">Red clover</name>
    <dbReference type="NCBI Taxonomy" id="57577"/>
    <lineage>
        <taxon>Eukaryota</taxon>
        <taxon>Viridiplantae</taxon>
        <taxon>Streptophyta</taxon>
        <taxon>Embryophyta</taxon>
        <taxon>Tracheophyta</taxon>
        <taxon>Spermatophyta</taxon>
        <taxon>Magnoliopsida</taxon>
        <taxon>eudicotyledons</taxon>
        <taxon>Gunneridae</taxon>
        <taxon>Pentapetalae</taxon>
        <taxon>rosids</taxon>
        <taxon>fabids</taxon>
        <taxon>Fabales</taxon>
        <taxon>Fabaceae</taxon>
        <taxon>Papilionoideae</taxon>
        <taxon>50 kb inversion clade</taxon>
        <taxon>NPAAA clade</taxon>
        <taxon>Hologalegina</taxon>
        <taxon>IRL clade</taxon>
        <taxon>Trifolieae</taxon>
        <taxon>Trifolium</taxon>
    </lineage>
</organism>
<evidence type="ECO:0000313" key="1">
    <source>
        <dbReference type="EMBL" id="CAJ2666476.1"/>
    </source>
</evidence>